<dbReference type="Gene3D" id="2.120.10.30">
    <property type="entry name" value="TolB, C-terminal domain"/>
    <property type="match status" value="2"/>
</dbReference>
<dbReference type="InterPro" id="IPR029058">
    <property type="entry name" value="AB_hydrolase_fold"/>
</dbReference>
<reference evidence="4" key="1">
    <citation type="submission" date="2020-05" db="EMBL/GenBank/DDBJ databases">
        <authorList>
            <person name="Chiriac C."/>
            <person name="Salcher M."/>
            <person name="Ghai R."/>
            <person name="Kavagutti S V."/>
        </authorList>
    </citation>
    <scope>NUCLEOTIDE SEQUENCE</scope>
</reference>
<organism evidence="4">
    <name type="scientific">freshwater metagenome</name>
    <dbReference type="NCBI Taxonomy" id="449393"/>
    <lineage>
        <taxon>unclassified sequences</taxon>
        <taxon>metagenomes</taxon>
        <taxon>ecological metagenomes</taxon>
    </lineage>
</organism>
<dbReference type="EMBL" id="CAEZYF010000008">
    <property type="protein sequence ID" value="CAB4723308.1"/>
    <property type="molecule type" value="Genomic_DNA"/>
</dbReference>
<name>A0A6J7BZW4_9ZZZZ</name>
<dbReference type="GO" id="GO:0006508">
    <property type="term" value="P:proteolysis"/>
    <property type="evidence" value="ECO:0007669"/>
    <property type="project" value="InterPro"/>
</dbReference>
<proteinExistence type="predicted"/>
<evidence type="ECO:0000313" key="3">
    <source>
        <dbReference type="EMBL" id="CAB4723308.1"/>
    </source>
</evidence>
<dbReference type="EMBL" id="CAFBOL010000026">
    <property type="protein sequence ID" value="CAB4987274.1"/>
    <property type="molecule type" value="Genomic_DNA"/>
</dbReference>
<dbReference type="SUPFAM" id="SSF53474">
    <property type="entry name" value="alpha/beta-Hydrolases"/>
    <property type="match status" value="1"/>
</dbReference>
<dbReference type="InterPro" id="IPR050585">
    <property type="entry name" value="Xaa-Pro_dipeptidyl-ppase/CocE"/>
</dbReference>
<gene>
    <name evidence="3" type="ORF">UFOPK2656_01543</name>
    <name evidence="4" type="ORF">UFOPK3267_00937</name>
    <name evidence="5" type="ORF">UFOPK3651_01135</name>
    <name evidence="6" type="ORF">UFOPK3931_01235</name>
    <name evidence="2" type="ORF">UFOPK4189_01164</name>
</gene>
<dbReference type="EMBL" id="CAESGF010000005">
    <property type="protein sequence ID" value="CAB4363384.1"/>
    <property type="molecule type" value="Genomic_DNA"/>
</dbReference>
<evidence type="ECO:0000313" key="6">
    <source>
        <dbReference type="EMBL" id="CAB4987274.1"/>
    </source>
</evidence>
<dbReference type="Pfam" id="PF07676">
    <property type="entry name" value="PD40"/>
    <property type="match status" value="1"/>
</dbReference>
<feature type="domain" description="Peptidase S9 prolyl oligopeptidase catalytic" evidence="1">
    <location>
        <begin position="383"/>
        <end position="590"/>
    </location>
</feature>
<dbReference type="GO" id="GO:0008236">
    <property type="term" value="F:serine-type peptidase activity"/>
    <property type="evidence" value="ECO:0007669"/>
    <property type="project" value="InterPro"/>
</dbReference>
<evidence type="ECO:0000313" key="2">
    <source>
        <dbReference type="EMBL" id="CAB4363384.1"/>
    </source>
</evidence>
<dbReference type="InterPro" id="IPR001375">
    <property type="entry name" value="Peptidase_S9_cat"/>
</dbReference>
<evidence type="ECO:0000313" key="4">
    <source>
        <dbReference type="EMBL" id="CAB4849519.1"/>
    </source>
</evidence>
<dbReference type="InterPro" id="IPR011042">
    <property type="entry name" value="6-blade_b-propeller_TolB-like"/>
</dbReference>
<dbReference type="EMBL" id="CAFBIY010000039">
    <property type="protein sequence ID" value="CAB4849519.1"/>
    <property type="molecule type" value="Genomic_DNA"/>
</dbReference>
<dbReference type="InterPro" id="IPR011659">
    <property type="entry name" value="WD40"/>
</dbReference>
<protein>
    <submittedName>
        <fullName evidence="4">Unannotated protein</fullName>
    </submittedName>
</protein>
<dbReference type="SUPFAM" id="SSF82171">
    <property type="entry name" value="DPP6 N-terminal domain-like"/>
    <property type="match status" value="1"/>
</dbReference>
<dbReference type="PANTHER" id="PTHR43056:SF5">
    <property type="entry name" value="PEPTIDASE S9 PROLYL OLIGOPEPTIDASE CATALYTIC DOMAIN-CONTAINING PROTEIN"/>
    <property type="match status" value="1"/>
</dbReference>
<sequence>MASVGLEIAEERCVGGRDLTEPRLLPGVDALAYVRSAAGESVLVVHHFDGTPDTELATAPSIRAGRSMGGGAWWPTPDGSAVVYVGGDGNVWRQSLLGDAAEQLTNHGPERATSCVHVSPDGESAVYVIDQAEVWRVAFAGRDAARLDRGDADFCLDPWAGVDGSVRWMAWDVPAMPWECSRTVVRLSDGSQLEQRGIGAVQQARLLPDGHTTSVRDDTGWLNVWRGDAPALTEAHEHAGPTWGAGQTSYAWSPDGAAVAFTRNEGGFGRLCVLTPATGEVVEVARGVHGQLSWVGDRLAALRTGAVTPTQVVVYDTASWARATVAVGPVGEWAHNELVEPTLVEVDTPSGAVHARLYTADEPDGRLIVWLHGGPTDQWQVTFMPRLAYWRSRGWNILVPDHRGSTGHGREYQQALHGRWGDLDVADTIAAAHTAHARGWGEPGRTVVIGGSAGGFTALGAVAFEPQLFAAAVLLYPVTDLLDLAERSHRFERHYTDSLVGPLPEHEETYRVRSPVWHTDRLAHVPLLLLHGDADPVVPVEQSRVLAERTNAVGGRVELHVYEGEGHGFRQLPNQLDEYRRIADFLARHVPVASRS</sequence>
<dbReference type="Gene3D" id="3.40.50.1820">
    <property type="entry name" value="alpha/beta hydrolase"/>
    <property type="match status" value="1"/>
</dbReference>
<accession>A0A6J7BZW4</accession>
<dbReference type="Pfam" id="PF00326">
    <property type="entry name" value="Peptidase_S9"/>
    <property type="match status" value="1"/>
</dbReference>
<evidence type="ECO:0000313" key="5">
    <source>
        <dbReference type="EMBL" id="CAB4925470.1"/>
    </source>
</evidence>
<evidence type="ECO:0000259" key="1">
    <source>
        <dbReference type="Pfam" id="PF00326"/>
    </source>
</evidence>
<dbReference type="EMBL" id="CAFBMT010000005">
    <property type="protein sequence ID" value="CAB4925470.1"/>
    <property type="molecule type" value="Genomic_DNA"/>
</dbReference>
<dbReference type="AlphaFoldDB" id="A0A6J7BZW4"/>
<dbReference type="PANTHER" id="PTHR43056">
    <property type="entry name" value="PEPTIDASE S9 PROLYL OLIGOPEPTIDASE"/>
    <property type="match status" value="1"/>
</dbReference>